<comment type="catalytic activity">
    <reaction evidence="10">
        <text>uridine in 28S rRNA + S-adenosyl-L-methionine = N(3)-methyluridine in 28S rRNA + S-adenosyl-L-homocysteine + H(+)</text>
        <dbReference type="Rhea" id="RHEA:83635"/>
        <dbReference type="Rhea" id="RHEA-COMP:20178"/>
        <dbReference type="Rhea" id="RHEA-COMP:20181"/>
        <dbReference type="ChEBI" id="CHEBI:15378"/>
        <dbReference type="ChEBI" id="CHEBI:57856"/>
        <dbReference type="ChEBI" id="CHEBI:59789"/>
        <dbReference type="ChEBI" id="CHEBI:65315"/>
        <dbReference type="ChEBI" id="CHEBI:74502"/>
    </reaction>
    <physiologicalReaction direction="left-to-right" evidence="10">
        <dbReference type="Rhea" id="RHEA:83636"/>
    </physiologicalReaction>
</comment>
<evidence type="ECO:0000256" key="2">
    <source>
        <dbReference type="ARBA" id="ARBA00009841"/>
    </source>
</evidence>
<evidence type="ECO:0000256" key="5">
    <source>
        <dbReference type="ARBA" id="ARBA00022679"/>
    </source>
</evidence>
<keyword evidence="5" id="KW-0808">Transferase</keyword>
<feature type="region of interest" description="Disordered" evidence="13">
    <location>
        <begin position="379"/>
        <end position="427"/>
    </location>
</feature>
<keyword evidence="3" id="KW-0963">Cytoplasm</keyword>
<sequence>MKVKERVKMEQKERTRQQRMDKMIKRVQKQFVEVEKEKAAEKDVPVLAVADAQRVSTLSIAVPGSIMENAQSPELRTYLAGQIARAACIFQIDEIVVFDDCAPKNQLTDRLSTIETSEGATSARRCCIQLARILQYLECPQYLRKYFFPIHNDLKFCGLLNPLDSQHHLRQQSEFVFREGIVTNKPTKVGKGSYVNVGLLNDVRVDTELEPNMRVTVKLPEGVDLKSKKLRGKVVPPSQPRQETGIYWGYTVRIANSLSQVFTKCPYKGGYDMTIGTSDRGTNVHEVEPRSLSYCHALVVFGGVLGLDPALESDSKLTVDSVEDLFDEYLNTVPAQGSRTVRTEEAILISMAALGGKLQPANAPKPFADFEAIPQSRDTGIQQYAFNEKRSKTKPNPANTNHPVGTVDFTTDQNDNAQVDDDMSRFD</sequence>
<accession>A0A182JKX2</accession>
<evidence type="ECO:0000313" key="14">
    <source>
        <dbReference type="EnsemblMetazoa" id="AATE019987-PA.1"/>
    </source>
</evidence>
<dbReference type="SUPFAM" id="SSF75217">
    <property type="entry name" value="alpha/beta knot"/>
    <property type="match status" value="1"/>
</dbReference>
<dbReference type="AlphaFoldDB" id="A0A182JKX2"/>
<dbReference type="GO" id="GO:0005737">
    <property type="term" value="C:cytoplasm"/>
    <property type="evidence" value="ECO:0007669"/>
    <property type="project" value="UniProtKB-SubCell"/>
</dbReference>
<evidence type="ECO:0000256" key="8">
    <source>
        <dbReference type="ARBA" id="ARBA00078957"/>
    </source>
</evidence>
<feature type="region of interest" description="Disordered" evidence="13">
    <location>
        <begin position="1"/>
        <end position="20"/>
    </location>
</feature>
<organism evidence="14">
    <name type="scientific">Anopheles atroparvus</name>
    <name type="common">European mosquito</name>
    <dbReference type="NCBI Taxonomy" id="41427"/>
    <lineage>
        <taxon>Eukaryota</taxon>
        <taxon>Metazoa</taxon>
        <taxon>Ecdysozoa</taxon>
        <taxon>Arthropoda</taxon>
        <taxon>Hexapoda</taxon>
        <taxon>Insecta</taxon>
        <taxon>Pterygota</taxon>
        <taxon>Neoptera</taxon>
        <taxon>Endopterygota</taxon>
        <taxon>Diptera</taxon>
        <taxon>Nematocera</taxon>
        <taxon>Culicoidea</taxon>
        <taxon>Culicidae</taxon>
        <taxon>Anophelinae</taxon>
        <taxon>Anopheles</taxon>
    </lineage>
</organism>
<evidence type="ECO:0000256" key="12">
    <source>
        <dbReference type="ARBA" id="ARBA00093639"/>
    </source>
</evidence>
<comment type="function">
    <text evidence="11">S-adenosyl-L-methionine-dependent methyltransferase that specifically methylates the N3 position of a uridine in 28S rRNA. Required for association of the centrosomes with the poles of the bipolar mitotic spindle during metaphase. Also involved in chromosome alignment. May promote centrosome maturation probably by recruiting A-kinase anchor protein AKAP9 to centrosomes in early mitosis. Binds specifically to miRNA MIR145 hairpin, regulates MIR145 expression at a postranscriptional level.</text>
</comment>
<evidence type="ECO:0000256" key="13">
    <source>
        <dbReference type="SAM" id="MobiDB-lite"/>
    </source>
</evidence>
<dbReference type="VEuPathDB" id="VectorBase:AATE019987"/>
<evidence type="ECO:0000256" key="3">
    <source>
        <dbReference type="ARBA" id="ARBA00022490"/>
    </source>
</evidence>
<protein>
    <recommendedName>
        <fullName evidence="12">28S rRNA (uridine-N(3))-methyltransferase</fullName>
    </recommendedName>
    <alternativeName>
        <fullName evidence="7">Centromere protein 32</fullName>
    </alternativeName>
    <alternativeName>
        <fullName evidence="9">Kinetochore-associated protein</fullName>
    </alternativeName>
    <alternativeName>
        <fullName evidence="8">SPOUT domain-containing methyltransferase 1</fullName>
    </alternativeName>
</protein>
<name>A0A182JKX2_ANOAO</name>
<dbReference type="Gene3D" id="2.40.50.140">
    <property type="entry name" value="Nucleic acid-binding proteins"/>
    <property type="match status" value="1"/>
</dbReference>
<dbReference type="PANTHER" id="PTHR12150">
    <property type="entry name" value="CLASS IV SAM-BINDING METHYLTRANSFERASE-RELATED"/>
    <property type="match status" value="1"/>
</dbReference>
<dbReference type="InterPro" id="IPR012340">
    <property type="entry name" value="NA-bd_OB-fold"/>
</dbReference>
<dbReference type="SUPFAM" id="SSF50249">
    <property type="entry name" value="Nucleic acid-binding proteins"/>
    <property type="match status" value="1"/>
</dbReference>
<comment type="subcellular location">
    <subcellularLocation>
        <location evidence="1">Cytoplasm</location>
    </subcellularLocation>
</comment>
<dbReference type="InterPro" id="IPR003750">
    <property type="entry name" value="Put_MeTrfase-C9orf114-like"/>
</dbReference>
<keyword evidence="4" id="KW-0489">Methyltransferase</keyword>
<feature type="compositionally biased region" description="Polar residues" evidence="13">
    <location>
        <begin position="394"/>
        <end position="417"/>
    </location>
</feature>
<dbReference type="FunFam" id="2.40.50.140:FF:000170">
    <property type="entry name" value="SPOUT domain containing methyltransferase 1"/>
    <property type="match status" value="1"/>
</dbReference>
<evidence type="ECO:0000256" key="6">
    <source>
        <dbReference type="ARBA" id="ARBA00062137"/>
    </source>
</evidence>
<proteinExistence type="inferred from homology"/>
<dbReference type="EnsemblMetazoa" id="AATE019987-RA">
    <property type="protein sequence ID" value="AATE019987-PA.1"/>
    <property type="gene ID" value="AATE019987"/>
</dbReference>
<evidence type="ECO:0000256" key="4">
    <source>
        <dbReference type="ARBA" id="ARBA00022603"/>
    </source>
</evidence>
<evidence type="ECO:0000256" key="10">
    <source>
        <dbReference type="ARBA" id="ARBA00093228"/>
    </source>
</evidence>
<reference evidence="14" key="1">
    <citation type="submission" date="2022-08" db="UniProtKB">
        <authorList>
            <consortium name="EnsemblMetazoa"/>
        </authorList>
    </citation>
    <scope>IDENTIFICATION</scope>
    <source>
        <strain evidence="14">EBRO</strain>
    </source>
</reference>
<dbReference type="STRING" id="41427.A0A182JKX2"/>
<dbReference type="CDD" id="cd18086">
    <property type="entry name" value="HsC9orf114-like"/>
    <property type="match status" value="1"/>
</dbReference>
<evidence type="ECO:0000256" key="1">
    <source>
        <dbReference type="ARBA" id="ARBA00004496"/>
    </source>
</evidence>
<dbReference type="InterPro" id="IPR029028">
    <property type="entry name" value="Alpha/beta_knot_MTases"/>
</dbReference>
<dbReference type="Pfam" id="PF02598">
    <property type="entry name" value="Methyltrn_RNA_3"/>
    <property type="match status" value="1"/>
</dbReference>
<dbReference type="InterPro" id="IPR029026">
    <property type="entry name" value="tRNA_m1G_MTases_N"/>
</dbReference>
<evidence type="ECO:0000256" key="11">
    <source>
        <dbReference type="ARBA" id="ARBA00093377"/>
    </source>
</evidence>
<comment type="similarity">
    <text evidence="2">Belongs to the class IV-like SAM-binding methyltransferase superfamily.</text>
</comment>
<evidence type="ECO:0000256" key="9">
    <source>
        <dbReference type="ARBA" id="ARBA00079311"/>
    </source>
</evidence>
<comment type="subunit">
    <text evidence="6">Interacts with INCA1.</text>
</comment>
<dbReference type="Gene3D" id="3.40.1280.10">
    <property type="match status" value="1"/>
</dbReference>
<dbReference type="GO" id="GO:0032259">
    <property type="term" value="P:methylation"/>
    <property type="evidence" value="ECO:0007669"/>
    <property type="project" value="UniProtKB-KW"/>
</dbReference>
<dbReference type="PANTHER" id="PTHR12150:SF13">
    <property type="entry name" value="METHYLTRANSFERASE C9ORF114-RELATED"/>
    <property type="match status" value="1"/>
</dbReference>
<dbReference type="GO" id="GO:0008168">
    <property type="term" value="F:methyltransferase activity"/>
    <property type="evidence" value="ECO:0007669"/>
    <property type="project" value="UniProtKB-KW"/>
</dbReference>
<evidence type="ECO:0000256" key="7">
    <source>
        <dbReference type="ARBA" id="ARBA00075627"/>
    </source>
</evidence>